<dbReference type="EMBL" id="OBML01000009">
    <property type="protein sequence ID" value="SOC17649.1"/>
    <property type="molecule type" value="Genomic_DNA"/>
</dbReference>
<accession>A0A285TD23</accession>
<dbReference type="NCBIfam" id="TIGR03177">
    <property type="entry name" value="pilus_cpaB"/>
    <property type="match status" value="1"/>
</dbReference>
<keyword evidence="3" id="KW-1185">Reference proteome</keyword>
<dbReference type="RefSeq" id="WP_067220105.1">
    <property type="nucleotide sequence ID" value="NZ_JAJGNR010000002.1"/>
</dbReference>
<dbReference type="CDD" id="cd11614">
    <property type="entry name" value="SAF_CpaB_FlgA_like"/>
    <property type="match status" value="1"/>
</dbReference>
<dbReference type="STRING" id="538381.GCA_001696535_02323"/>
<dbReference type="Proteomes" id="UP000219331">
    <property type="component" value="Unassembled WGS sequence"/>
</dbReference>
<dbReference type="AlphaFoldDB" id="A0A285TD23"/>
<dbReference type="InterPro" id="IPR031571">
    <property type="entry name" value="RcpC_dom"/>
</dbReference>
<gene>
    <name evidence="2" type="ORF">SAMN05421512_10943</name>
</gene>
<organism evidence="2 3">
    <name type="scientific">Stappia indica</name>
    <dbReference type="NCBI Taxonomy" id="538381"/>
    <lineage>
        <taxon>Bacteria</taxon>
        <taxon>Pseudomonadati</taxon>
        <taxon>Pseudomonadota</taxon>
        <taxon>Alphaproteobacteria</taxon>
        <taxon>Hyphomicrobiales</taxon>
        <taxon>Stappiaceae</taxon>
        <taxon>Stappia</taxon>
    </lineage>
</organism>
<dbReference type="InterPro" id="IPR017592">
    <property type="entry name" value="Pilus_assmbl_Flp-typ_CpaB"/>
</dbReference>
<reference evidence="2 3" key="1">
    <citation type="submission" date="2017-08" db="EMBL/GenBank/DDBJ databases">
        <authorList>
            <person name="de Groot N.N."/>
        </authorList>
    </citation>
    <scope>NUCLEOTIDE SEQUENCE [LARGE SCALE GENOMIC DNA]</scope>
    <source>
        <strain evidence="2 3">USBA 352</strain>
    </source>
</reference>
<sequence>MKIARFAILGISLAAGVLVARMVMSNNPEPPSAPVVVTETVEKDDVLTVAKDIALGEQLSAADLSWTSWPKELAPATAVLRSQRPDAITEIAGRIAKAPVYQGEPVREERLISSDRGFMSTILPKGKRAIAVSVEALTAAGGFILPGDKVDVILTRQSSARSGNTFTSETILQNVRVLAIDTTTAGERDEKALPPGQTATLELEPAEAEVVAQASQLGTIALVLRSAQDSADDADPGLVGGGVNFVKFGVASQARTQR</sequence>
<dbReference type="InterPro" id="IPR013974">
    <property type="entry name" value="SAF"/>
</dbReference>
<evidence type="ECO:0000313" key="2">
    <source>
        <dbReference type="EMBL" id="SOC17649.1"/>
    </source>
</evidence>
<name>A0A285TD23_9HYPH</name>
<evidence type="ECO:0000259" key="1">
    <source>
        <dbReference type="SMART" id="SM00858"/>
    </source>
</evidence>
<evidence type="ECO:0000313" key="3">
    <source>
        <dbReference type="Proteomes" id="UP000219331"/>
    </source>
</evidence>
<protein>
    <submittedName>
        <fullName evidence="2">Pilus assembly protein CpaB</fullName>
    </submittedName>
</protein>
<dbReference type="Pfam" id="PF08666">
    <property type="entry name" value="SAF"/>
    <property type="match status" value="1"/>
</dbReference>
<feature type="domain" description="SAF" evidence="1">
    <location>
        <begin position="44"/>
        <end position="112"/>
    </location>
</feature>
<dbReference type="SMART" id="SM00858">
    <property type="entry name" value="SAF"/>
    <property type="match status" value="1"/>
</dbReference>
<dbReference type="Pfam" id="PF16976">
    <property type="entry name" value="RcpC"/>
    <property type="match status" value="1"/>
</dbReference>
<proteinExistence type="predicted"/>
<dbReference type="OrthoDB" id="163768at2"/>